<dbReference type="Proteomes" id="UP000184387">
    <property type="component" value="Unassembled WGS sequence"/>
</dbReference>
<dbReference type="RefSeq" id="WP_073131762.1">
    <property type="nucleotide sequence ID" value="NZ_FQZF01000004.1"/>
</dbReference>
<evidence type="ECO:0000313" key="3">
    <source>
        <dbReference type="Proteomes" id="UP000184387"/>
    </source>
</evidence>
<accession>A0A1M6D5P9</accession>
<evidence type="ECO:0000313" key="2">
    <source>
        <dbReference type="EMBL" id="SHI68575.1"/>
    </source>
</evidence>
<organism evidence="2 3">
    <name type="scientific">Muricoccus roseus</name>
    <dbReference type="NCBI Taxonomy" id="198092"/>
    <lineage>
        <taxon>Bacteria</taxon>
        <taxon>Pseudomonadati</taxon>
        <taxon>Pseudomonadota</taxon>
        <taxon>Alphaproteobacteria</taxon>
        <taxon>Acetobacterales</taxon>
        <taxon>Roseomonadaceae</taxon>
        <taxon>Muricoccus</taxon>
    </lineage>
</organism>
<feature type="region of interest" description="Disordered" evidence="1">
    <location>
        <begin position="1"/>
        <end position="67"/>
    </location>
</feature>
<sequence>MTTEKKANRHAEETGSGKGGGISNDEGTATGPGSAPSQPARHDNQRSIAGGGSAKAASGRPGHKTSG</sequence>
<proteinExistence type="predicted"/>
<dbReference type="AlphaFoldDB" id="A0A1M6D5P9"/>
<dbReference type="STRING" id="198092.SAMN02745194_00828"/>
<dbReference type="EMBL" id="FQZF01000004">
    <property type="protein sequence ID" value="SHI68575.1"/>
    <property type="molecule type" value="Genomic_DNA"/>
</dbReference>
<gene>
    <name evidence="2" type="ORF">SAMN02745194_00828</name>
</gene>
<protein>
    <submittedName>
        <fullName evidence="2">Uncharacterized protein</fullName>
    </submittedName>
</protein>
<keyword evidence="3" id="KW-1185">Reference proteome</keyword>
<reference evidence="2 3" key="1">
    <citation type="submission" date="2016-11" db="EMBL/GenBank/DDBJ databases">
        <authorList>
            <person name="Jaros S."/>
            <person name="Januszkiewicz K."/>
            <person name="Wedrychowicz H."/>
        </authorList>
    </citation>
    <scope>NUCLEOTIDE SEQUENCE [LARGE SCALE GENOMIC DNA]</scope>
    <source>
        <strain evidence="2 3">DSM 14916</strain>
    </source>
</reference>
<evidence type="ECO:0000256" key="1">
    <source>
        <dbReference type="SAM" id="MobiDB-lite"/>
    </source>
</evidence>
<feature type="compositionally biased region" description="Basic and acidic residues" evidence="1">
    <location>
        <begin position="1"/>
        <end position="15"/>
    </location>
</feature>
<name>A0A1M6D5P9_9PROT</name>